<dbReference type="EMBL" id="JAGDFL010000030">
    <property type="protein sequence ID" value="KAG7400453.1"/>
    <property type="molecule type" value="Genomic_DNA"/>
</dbReference>
<dbReference type="Proteomes" id="UP000693981">
    <property type="component" value="Unassembled WGS sequence"/>
</dbReference>
<dbReference type="OrthoDB" id="77845at2759"/>
<feature type="compositionally biased region" description="Polar residues" evidence="1">
    <location>
        <begin position="137"/>
        <end position="157"/>
    </location>
</feature>
<sequence length="235" mass="26064">MPPPAPTEVSTAAPDSSIYDKQLAWKLHGQRKLASKSQELRAQQEQQCTFAPKTNSKLQRSLDDSGLDEEEDGEEKVTTAETEAALLHPTESQESSIQLHLARQGRAREHAREAQHKLNGAQQAKDFTKVTTFEPFTLSTTNWKPRQSTTESPTKVDNNQQQSKSTSKGSGNPKTKAQPAASRKSNKSPHSPPCATKEETWESNENWHSGSKLNKKPSGLQNDLLRRPKRSKNGS</sequence>
<evidence type="ECO:0000313" key="3">
    <source>
        <dbReference type="Proteomes" id="UP000693981"/>
    </source>
</evidence>
<accession>A0A8T1X8R2</accession>
<feature type="region of interest" description="Disordered" evidence="1">
    <location>
        <begin position="36"/>
        <end position="235"/>
    </location>
</feature>
<comment type="caution">
    <text evidence="2">The sequence shown here is derived from an EMBL/GenBank/DDBJ whole genome shotgun (WGS) entry which is preliminary data.</text>
</comment>
<organism evidence="2 3">
    <name type="scientific">Phytophthora boehmeriae</name>
    <dbReference type="NCBI Taxonomy" id="109152"/>
    <lineage>
        <taxon>Eukaryota</taxon>
        <taxon>Sar</taxon>
        <taxon>Stramenopiles</taxon>
        <taxon>Oomycota</taxon>
        <taxon>Peronosporomycetes</taxon>
        <taxon>Peronosporales</taxon>
        <taxon>Peronosporaceae</taxon>
        <taxon>Phytophthora</taxon>
    </lineage>
</organism>
<feature type="compositionally biased region" description="Acidic residues" evidence="1">
    <location>
        <begin position="65"/>
        <end position="74"/>
    </location>
</feature>
<keyword evidence="3" id="KW-1185">Reference proteome</keyword>
<feature type="compositionally biased region" description="Basic and acidic residues" evidence="1">
    <location>
        <begin position="106"/>
        <end position="116"/>
    </location>
</feature>
<feature type="compositionally biased region" description="Low complexity" evidence="1">
    <location>
        <begin position="158"/>
        <end position="172"/>
    </location>
</feature>
<evidence type="ECO:0000256" key="1">
    <source>
        <dbReference type="SAM" id="MobiDB-lite"/>
    </source>
</evidence>
<name>A0A8T1X8R2_9STRA</name>
<protein>
    <submittedName>
        <fullName evidence="2">Uncharacterized protein</fullName>
    </submittedName>
</protein>
<evidence type="ECO:0000313" key="2">
    <source>
        <dbReference type="EMBL" id="KAG7400453.1"/>
    </source>
</evidence>
<dbReference type="AlphaFoldDB" id="A0A8T1X8R2"/>
<proteinExistence type="predicted"/>
<feature type="compositionally biased region" description="Polar residues" evidence="1">
    <location>
        <begin position="36"/>
        <end position="59"/>
    </location>
</feature>
<feature type="compositionally biased region" description="Polar residues" evidence="1">
    <location>
        <begin position="203"/>
        <end position="212"/>
    </location>
</feature>
<reference evidence="2" key="1">
    <citation type="submission" date="2021-02" db="EMBL/GenBank/DDBJ databases">
        <authorList>
            <person name="Palmer J.M."/>
        </authorList>
    </citation>
    <scope>NUCLEOTIDE SEQUENCE</scope>
    <source>
        <strain evidence="2">SCRP23</strain>
    </source>
</reference>
<gene>
    <name evidence="2" type="ORF">PHYBOEH_005828</name>
</gene>